<dbReference type="Proteomes" id="UP000237883">
    <property type="component" value="Chromosome"/>
</dbReference>
<proteinExistence type="predicted"/>
<feature type="transmembrane region" description="Helical" evidence="1">
    <location>
        <begin position="121"/>
        <end position="143"/>
    </location>
</feature>
<protein>
    <recommendedName>
        <fullName evidence="4">DUF2812 domain-containing protein</fullName>
    </recommendedName>
</protein>
<dbReference type="AlphaFoldDB" id="A0A2S0L5L8"/>
<organism evidence="2 3">
    <name type="scientific">Mogibacterium diversum</name>
    <dbReference type="NCBI Taxonomy" id="114527"/>
    <lineage>
        <taxon>Bacteria</taxon>
        <taxon>Bacillati</taxon>
        <taxon>Bacillota</taxon>
        <taxon>Clostridia</taxon>
        <taxon>Peptostreptococcales</taxon>
        <taxon>Anaerovoracaceae</taxon>
        <taxon>Mogibacterium</taxon>
    </lineage>
</organism>
<gene>
    <name evidence="2" type="ORF">C5Q96_06870</name>
</gene>
<evidence type="ECO:0008006" key="4">
    <source>
        <dbReference type="Google" id="ProtNLM"/>
    </source>
</evidence>
<evidence type="ECO:0000313" key="2">
    <source>
        <dbReference type="EMBL" id="AVM48582.1"/>
    </source>
</evidence>
<feature type="transmembrane region" description="Helical" evidence="1">
    <location>
        <begin position="163"/>
        <end position="187"/>
    </location>
</feature>
<dbReference type="Pfam" id="PF11193">
    <property type="entry name" value="DUF2812"/>
    <property type="match status" value="1"/>
</dbReference>
<evidence type="ECO:0000313" key="3">
    <source>
        <dbReference type="Proteomes" id="UP000237883"/>
    </source>
</evidence>
<reference evidence="3" key="1">
    <citation type="submission" date="2018-02" db="EMBL/GenBank/DDBJ databases">
        <authorList>
            <person name="Holder M.E."/>
            <person name="Ajami N.J."/>
            <person name="Petrosino J.F."/>
        </authorList>
    </citation>
    <scope>NUCLEOTIDE SEQUENCE [LARGE SCALE GENOMIC DNA]</scope>
    <source>
        <strain evidence="3">CCUG 47132</strain>
    </source>
</reference>
<name>A0A2S0L5L8_9FIRM</name>
<feature type="transmembrane region" description="Helical" evidence="1">
    <location>
        <begin position="208"/>
        <end position="227"/>
    </location>
</feature>
<dbReference type="InterPro" id="IPR021359">
    <property type="entry name" value="DUF2812"/>
</dbReference>
<sequence length="419" mass="48571">MLNTRCVMDKKTKLKYGPFGIVDMFYKQNWLEYQARKGLLLANDNLFTCRFTVDEPRDRRYRILPYKPSKTTQEELDLYASCGWHLIYGSGSVMIFYTDDPDAPEPFTDVQSQHKYYRKSLITNFIWILILFAEALFSISRSVQGFTISPSALLYSSADQPLSALAITFIGLPLALLFWFQSMLTYISILNRNRKKDFYGASGFRLKYCVNATFIITAIVLTLWSIIDIPRTMDITSSGDFTQALKYKGNEIVRFSEFDPDTWRTVYKKIEYYNDGKGDMITFDINQDKTLLMPRMVSEELEVDRDTNNDEDTVMDLYYSVNLYKARSSKVASEFMKYNSKNALEESDIKVSNKSLDKYRFDYKGLDYAAYIVDEKNTNDAAAKRDQLLFLRKGSTYVSVSYYGPIDLKSKVGLFAEKM</sequence>
<accession>A0A2S0L5L8</accession>
<keyword evidence="3" id="KW-1185">Reference proteome</keyword>
<evidence type="ECO:0000256" key="1">
    <source>
        <dbReference type="SAM" id="Phobius"/>
    </source>
</evidence>
<keyword evidence="1" id="KW-1133">Transmembrane helix</keyword>
<keyword evidence="1" id="KW-0812">Transmembrane</keyword>
<keyword evidence="1" id="KW-0472">Membrane</keyword>
<dbReference type="EMBL" id="CP027228">
    <property type="protein sequence ID" value="AVM48582.1"/>
    <property type="molecule type" value="Genomic_DNA"/>
</dbReference>
<dbReference type="KEGG" id="mdv:C5Q96_06870"/>